<comment type="caution">
    <text evidence="1">The sequence shown here is derived from an EMBL/GenBank/DDBJ whole genome shotgun (WGS) entry which is preliminary data.</text>
</comment>
<dbReference type="AlphaFoldDB" id="A0A835GXR9"/>
<name>A0A835GXR9_9MAGN</name>
<keyword evidence="2" id="KW-1185">Reference proteome</keyword>
<sequence>MYYDFGFKVISHSDHLDHMRLFSSLIILKVAQGGNWSTILANVGQFIGLLCHLPNVKLLLFQNNTVALGKMTVISSLKLSEDPKKQLEVTKKLLLHRGSSCSEIEFS</sequence>
<reference evidence="1 2" key="1">
    <citation type="submission" date="2020-10" db="EMBL/GenBank/DDBJ databases">
        <title>The Coptis chinensis genome and diversification of protoberbering-type alkaloids.</title>
        <authorList>
            <person name="Wang B."/>
            <person name="Shu S."/>
            <person name="Song C."/>
            <person name="Liu Y."/>
        </authorList>
    </citation>
    <scope>NUCLEOTIDE SEQUENCE [LARGE SCALE GENOMIC DNA]</scope>
    <source>
        <strain evidence="1">HL-2020</strain>
        <tissue evidence="1">Leaf</tissue>
    </source>
</reference>
<evidence type="ECO:0000313" key="2">
    <source>
        <dbReference type="Proteomes" id="UP000631114"/>
    </source>
</evidence>
<protein>
    <submittedName>
        <fullName evidence="1">Uncharacterized protein</fullName>
    </submittedName>
</protein>
<accession>A0A835GXR9</accession>
<dbReference type="Proteomes" id="UP000631114">
    <property type="component" value="Unassembled WGS sequence"/>
</dbReference>
<organism evidence="1 2">
    <name type="scientific">Coptis chinensis</name>
    <dbReference type="NCBI Taxonomy" id="261450"/>
    <lineage>
        <taxon>Eukaryota</taxon>
        <taxon>Viridiplantae</taxon>
        <taxon>Streptophyta</taxon>
        <taxon>Embryophyta</taxon>
        <taxon>Tracheophyta</taxon>
        <taxon>Spermatophyta</taxon>
        <taxon>Magnoliopsida</taxon>
        <taxon>Ranunculales</taxon>
        <taxon>Ranunculaceae</taxon>
        <taxon>Coptidoideae</taxon>
        <taxon>Coptis</taxon>
    </lineage>
</organism>
<gene>
    <name evidence="1" type="ORF">IFM89_023426</name>
</gene>
<dbReference type="EMBL" id="JADFTS010000009">
    <property type="protein sequence ID" value="KAF9589394.1"/>
    <property type="molecule type" value="Genomic_DNA"/>
</dbReference>
<proteinExistence type="predicted"/>
<evidence type="ECO:0000313" key="1">
    <source>
        <dbReference type="EMBL" id="KAF9589394.1"/>
    </source>
</evidence>